<dbReference type="InterPro" id="IPR047187">
    <property type="entry name" value="SF1_C_Upf1"/>
</dbReference>
<dbReference type="InterPro" id="IPR003593">
    <property type="entry name" value="AAA+_ATPase"/>
</dbReference>
<evidence type="ECO:0000256" key="3">
    <source>
        <dbReference type="ARBA" id="ARBA00007913"/>
    </source>
</evidence>
<keyword evidence="10" id="KW-0539">Nucleus</keyword>
<evidence type="ECO:0000256" key="9">
    <source>
        <dbReference type="ARBA" id="ARBA00022840"/>
    </source>
</evidence>
<evidence type="ECO:0000256" key="8">
    <source>
        <dbReference type="ARBA" id="ARBA00022806"/>
    </source>
</evidence>
<dbReference type="SMART" id="SM00382">
    <property type="entry name" value="AAA"/>
    <property type="match status" value="1"/>
</dbReference>
<dbReference type="GO" id="GO:0005634">
    <property type="term" value="C:nucleus"/>
    <property type="evidence" value="ECO:0007669"/>
    <property type="project" value="UniProtKB-SubCell"/>
</dbReference>
<keyword evidence="8" id="KW-0347">Helicase</keyword>
<dbReference type="AlphaFoldDB" id="A0AAJ0FNU9"/>
<accession>A0AAJ0FNU9</accession>
<evidence type="ECO:0000256" key="12">
    <source>
        <dbReference type="SAM" id="MobiDB-lite"/>
    </source>
</evidence>
<evidence type="ECO:0000256" key="11">
    <source>
        <dbReference type="ARBA" id="ARBA00048432"/>
    </source>
</evidence>
<evidence type="ECO:0000256" key="10">
    <source>
        <dbReference type="ARBA" id="ARBA00023242"/>
    </source>
</evidence>
<evidence type="ECO:0000256" key="6">
    <source>
        <dbReference type="ARBA" id="ARBA00022741"/>
    </source>
</evidence>
<gene>
    <name evidence="15" type="ORF">QBC33DRAFT_604632</name>
</gene>
<dbReference type="Gene3D" id="3.40.50.300">
    <property type="entry name" value="P-loop containing nucleotide triphosphate hydrolases"/>
    <property type="match status" value="2"/>
</dbReference>
<keyword evidence="7 15" id="KW-0378">Hydrolase</keyword>
<dbReference type="Pfam" id="PF13086">
    <property type="entry name" value="AAA_11"/>
    <property type="match status" value="1"/>
</dbReference>
<sequence length="671" mass="72066">MPPTPPPPPLDVPSFARTQLSLLEAELAAEVAETSALAASHSPAALQRAGVALANLNVGGRRTGLGGRTVVELVPDPAVYSSGAGDAGGTPVLPEHGIRAGDVVVVAAQAAGGGKGVVGGDPAAKGAKGVVARVTRGAVGVALDEEGEDAVGSMSGRVWVVKLADDVTYKRMRIAMEKLEKMTESEHSIFVRVLFGLSTPSTVPEDLTSDPEFGKIDWVDPTLNDSQKDAIRFALASKEIALIHGPPGTGKTHTLIELILQMLKRGLRILVCGPSNISVDNIVERLSPHKVPILRIGHPARLLPSVLNHSLDVLTQTSEAGAIVKDVRAEMDAKQASIRKTRTGRERKAIYTDLRELRKEYRQRERKCVSDLVAGSKVVLATLHGAGGFQIRAESFDVVIIDEASQALEAQCWVPLLSAKKAVCAGDHLQLPPTIKSLNSKTKPKAKPGGDAAKGATLETTLFDRLLALHGSTIKRMLTTQYRMHEKIMRFPSDELYEGKLIAAEAVRLRLLKDLPYEVEDNDETSEPLIFIDTQGGDFPEKSEEEDSAKKLTKSRLHGESKSNEMEAALVRQHVKTLVESGVEPEDIAVVTPYNAQLAILAPLKEAYPGIELGSVDGFQGREKEAVIVSLVRSNSEGEVGFLGEKRRLNVAMTRPKRSLTVIGDSETVTR</sequence>
<evidence type="ECO:0000256" key="5">
    <source>
        <dbReference type="ARBA" id="ARBA00022490"/>
    </source>
</evidence>
<dbReference type="CDD" id="cd18808">
    <property type="entry name" value="SF1_C_Upf1"/>
    <property type="match status" value="1"/>
</dbReference>
<evidence type="ECO:0000313" key="16">
    <source>
        <dbReference type="Proteomes" id="UP001244011"/>
    </source>
</evidence>
<evidence type="ECO:0000256" key="1">
    <source>
        <dbReference type="ARBA" id="ARBA00004123"/>
    </source>
</evidence>
<dbReference type="Proteomes" id="UP001244011">
    <property type="component" value="Unassembled WGS sequence"/>
</dbReference>
<dbReference type="InterPro" id="IPR027417">
    <property type="entry name" value="P-loop_NTPase"/>
</dbReference>
<dbReference type="CDD" id="cd18044">
    <property type="entry name" value="DEXXQc_SMUBP2"/>
    <property type="match status" value="1"/>
</dbReference>
<dbReference type="GeneID" id="85315435"/>
<keyword evidence="6" id="KW-0547">Nucleotide-binding</keyword>
<dbReference type="InterPro" id="IPR014001">
    <property type="entry name" value="Helicase_ATP-bd"/>
</dbReference>
<feature type="domain" description="AAA+ ATPase" evidence="13">
    <location>
        <begin position="237"/>
        <end position="473"/>
    </location>
</feature>
<dbReference type="EC" id="3.6.4.12" evidence="4"/>
<dbReference type="Pfam" id="PF13087">
    <property type="entry name" value="AAA_12"/>
    <property type="match status" value="1"/>
</dbReference>
<comment type="caution">
    <text evidence="15">The sequence shown here is derived from an EMBL/GenBank/DDBJ whole genome shotgun (WGS) entry which is preliminary data.</text>
</comment>
<name>A0AAJ0FNU9_9PEZI</name>
<dbReference type="EMBL" id="MU839002">
    <property type="protein sequence ID" value="KAK1769633.1"/>
    <property type="molecule type" value="Genomic_DNA"/>
</dbReference>
<dbReference type="GO" id="GO:0016787">
    <property type="term" value="F:hydrolase activity"/>
    <property type="evidence" value="ECO:0007669"/>
    <property type="project" value="UniProtKB-KW"/>
</dbReference>
<dbReference type="PANTHER" id="PTHR43788:SF8">
    <property type="entry name" value="DNA-BINDING PROTEIN SMUBP-2"/>
    <property type="match status" value="1"/>
</dbReference>
<dbReference type="InterPro" id="IPR041677">
    <property type="entry name" value="DNA2/NAM7_AAA_11"/>
</dbReference>
<keyword evidence="16" id="KW-1185">Reference proteome</keyword>
<dbReference type="GO" id="GO:0005524">
    <property type="term" value="F:ATP binding"/>
    <property type="evidence" value="ECO:0007669"/>
    <property type="project" value="UniProtKB-KW"/>
</dbReference>
<dbReference type="InterPro" id="IPR050534">
    <property type="entry name" value="Coronavir_polyprotein_1ab"/>
</dbReference>
<dbReference type="GO" id="GO:0005737">
    <property type="term" value="C:cytoplasm"/>
    <property type="evidence" value="ECO:0007669"/>
    <property type="project" value="UniProtKB-SubCell"/>
</dbReference>
<dbReference type="GO" id="GO:0003723">
    <property type="term" value="F:RNA binding"/>
    <property type="evidence" value="ECO:0007669"/>
    <property type="project" value="InterPro"/>
</dbReference>
<keyword evidence="5" id="KW-0963">Cytoplasm</keyword>
<keyword evidence="9" id="KW-0067">ATP-binding</keyword>
<evidence type="ECO:0000256" key="4">
    <source>
        <dbReference type="ARBA" id="ARBA00012551"/>
    </source>
</evidence>
<organism evidence="15 16">
    <name type="scientific">Phialemonium atrogriseum</name>
    <dbReference type="NCBI Taxonomy" id="1093897"/>
    <lineage>
        <taxon>Eukaryota</taxon>
        <taxon>Fungi</taxon>
        <taxon>Dikarya</taxon>
        <taxon>Ascomycota</taxon>
        <taxon>Pezizomycotina</taxon>
        <taxon>Sordariomycetes</taxon>
        <taxon>Sordariomycetidae</taxon>
        <taxon>Cephalothecales</taxon>
        <taxon>Cephalothecaceae</taxon>
        <taxon>Phialemonium</taxon>
    </lineage>
</organism>
<dbReference type="PANTHER" id="PTHR43788">
    <property type="entry name" value="DNA2/NAM7 HELICASE FAMILY MEMBER"/>
    <property type="match status" value="1"/>
</dbReference>
<evidence type="ECO:0000313" key="15">
    <source>
        <dbReference type="EMBL" id="KAK1769633.1"/>
    </source>
</evidence>
<dbReference type="InterPro" id="IPR041679">
    <property type="entry name" value="DNA2/NAM7-like_C"/>
</dbReference>
<proteinExistence type="inferred from homology"/>
<comment type="similarity">
    <text evidence="3">Belongs to the DNA2/NAM7 helicase family.</text>
</comment>
<comment type="catalytic activity">
    <reaction evidence="11">
        <text>ATP + H2O = ADP + phosphate + H(+)</text>
        <dbReference type="Rhea" id="RHEA:13065"/>
        <dbReference type="ChEBI" id="CHEBI:15377"/>
        <dbReference type="ChEBI" id="CHEBI:15378"/>
        <dbReference type="ChEBI" id="CHEBI:30616"/>
        <dbReference type="ChEBI" id="CHEBI:43474"/>
        <dbReference type="ChEBI" id="CHEBI:456216"/>
        <dbReference type="EC" id="3.6.4.12"/>
    </reaction>
    <physiologicalReaction direction="left-to-right" evidence="11">
        <dbReference type="Rhea" id="RHEA:13066"/>
    </physiologicalReaction>
</comment>
<protein>
    <recommendedName>
        <fullName evidence="4">DNA helicase</fullName>
        <ecNumber evidence="4">3.6.4.12</ecNumber>
    </recommendedName>
</protein>
<reference evidence="15" key="1">
    <citation type="submission" date="2023-06" db="EMBL/GenBank/DDBJ databases">
        <title>Genome-scale phylogeny and comparative genomics of the fungal order Sordariales.</title>
        <authorList>
            <consortium name="Lawrence Berkeley National Laboratory"/>
            <person name="Hensen N."/>
            <person name="Bonometti L."/>
            <person name="Westerberg I."/>
            <person name="Brannstrom I.O."/>
            <person name="Guillou S."/>
            <person name="Cros-Aarteil S."/>
            <person name="Calhoun S."/>
            <person name="Haridas S."/>
            <person name="Kuo A."/>
            <person name="Mondo S."/>
            <person name="Pangilinan J."/>
            <person name="Riley R."/>
            <person name="Labutti K."/>
            <person name="Andreopoulos B."/>
            <person name="Lipzen A."/>
            <person name="Chen C."/>
            <person name="Yanf M."/>
            <person name="Daum C."/>
            <person name="Ng V."/>
            <person name="Clum A."/>
            <person name="Steindorff A."/>
            <person name="Ohm R."/>
            <person name="Martin F."/>
            <person name="Silar P."/>
            <person name="Natvig D."/>
            <person name="Lalanne C."/>
            <person name="Gautier V."/>
            <person name="Ament-Velasquez S.L."/>
            <person name="Kruys A."/>
            <person name="Hutchinson M.I."/>
            <person name="Powell A.J."/>
            <person name="Barry K."/>
            <person name="Miller A.N."/>
            <person name="Grigoriev I.V."/>
            <person name="Debuchy R."/>
            <person name="Gladieux P."/>
            <person name="Thoren M.H."/>
            <person name="Johannesson H."/>
        </authorList>
    </citation>
    <scope>NUCLEOTIDE SEQUENCE</scope>
    <source>
        <strain evidence="15">8032-3</strain>
    </source>
</reference>
<evidence type="ECO:0000256" key="7">
    <source>
        <dbReference type="ARBA" id="ARBA00022801"/>
    </source>
</evidence>
<dbReference type="SMART" id="SM00487">
    <property type="entry name" value="DEXDc"/>
    <property type="match status" value="1"/>
</dbReference>
<dbReference type="Pfam" id="PF21138">
    <property type="entry name" value="SMUBP-2_HCS1_1B"/>
    <property type="match status" value="1"/>
</dbReference>
<dbReference type="Gene3D" id="2.40.30.270">
    <property type="match status" value="1"/>
</dbReference>
<feature type="region of interest" description="Disordered" evidence="12">
    <location>
        <begin position="533"/>
        <end position="563"/>
    </location>
</feature>
<dbReference type="GO" id="GO:0043139">
    <property type="term" value="F:5'-3' DNA helicase activity"/>
    <property type="evidence" value="ECO:0007669"/>
    <property type="project" value="TreeGrafter"/>
</dbReference>
<comment type="subcellular location">
    <subcellularLocation>
        <location evidence="2">Cytoplasm</location>
    </subcellularLocation>
    <subcellularLocation>
        <location evidence="1">Nucleus</location>
    </subcellularLocation>
</comment>
<dbReference type="RefSeq" id="XP_060285846.1">
    <property type="nucleotide sequence ID" value="XM_060432248.1"/>
</dbReference>
<evidence type="ECO:0000259" key="14">
    <source>
        <dbReference type="SMART" id="SM00487"/>
    </source>
</evidence>
<dbReference type="SUPFAM" id="SSF52540">
    <property type="entry name" value="P-loop containing nucleoside triphosphate hydrolases"/>
    <property type="match status" value="1"/>
</dbReference>
<feature type="domain" description="Helicase ATP-binding" evidence="14">
    <location>
        <begin position="219"/>
        <end position="491"/>
    </location>
</feature>
<evidence type="ECO:0000259" key="13">
    <source>
        <dbReference type="SMART" id="SM00382"/>
    </source>
</evidence>
<evidence type="ECO:0000256" key="2">
    <source>
        <dbReference type="ARBA" id="ARBA00004496"/>
    </source>
</evidence>
<dbReference type="InterPro" id="IPR048761">
    <property type="entry name" value="SMUBP-2_HCS1_1B"/>
</dbReference>